<gene>
    <name evidence="2" type="ORF">SAMN05216389_10472</name>
</gene>
<dbReference type="SMART" id="SM00471">
    <property type="entry name" value="HDc"/>
    <property type="match status" value="1"/>
</dbReference>
<dbReference type="CDD" id="cd00077">
    <property type="entry name" value="HDc"/>
    <property type="match status" value="1"/>
</dbReference>
<sequence>MKEKAKAFAEKAHQGQMRKNSDAPYITHPIRVAERLERAGCTEELICAGYLHDVVEDTVYEIEDIQSLFGTRVAELVAAHTEDKSKSWQERKQHTIDTVTFAEKEVKYLIVADKLDNLLGLEKDLEEQGSIVWKKFNAGVDKQEWYNRSIAKNMYIGLDKSKAPTFFKEFEDVIQRVFD</sequence>
<dbReference type="InterPro" id="IPR003607">
    <property type="entry name" value="HD/PDEase_dom"/>
</dbReference>
<reference evidence="2 3" key="1">
    <citation type="submission" date="2016-10" db="EMBL/GenBank/DDBJ databases">
        <authorList>
            <person name="de Groot N.N."/>
        </authorList>
    </citation>
    <scope>NUCLEOTIDE SEQUENCE [LARGE SCALE GENOMIC DNA]</scope>
    <source>
        <strain evidence="2 3">IBRC-M 10780</strain>
    </source>
</reference>
<dbReference type="PROSITE" id="PS51831">
    <property type="entry name" value="HD"/>
    <property type="match status" value="1"/>
</dbReference>
<dbReference type="PANTHER" id="PTHR46246">
    <property type="entry name" value="GUANOSINE-3',5'-BIS(DIPHOSPHATE) 3'-PYROPHOSPHOHYDROLASE MESH1"/>
    <property type="match status" value="1"/>
</dbReference>
<organism evidence="2 3">
    <name type="scientific">Oceanobacillus limi</name>
    <dbReference type="NCBI Taxonomy" id="930131"/>
    <lineage>
        <taxon>Bacteria</taxon>
        <taxon>Bacillati</taxon>
        <taxon>Bacillota</taxon>
        <taxon>Bacilli</taxon>
        <taxon>Bacillales</taxon>
        <taxon>Bacillaceae</taxon>
        <taxon>Oceanobacillus</taxon>
    </lineage>
</organism>
<dbReference type="RefSeq" id="WP_090867856.1">
    <property type="nucleotide sequence ID" value="NZ_FOHE01000004.1"/>
</dbReference>
<dbReference type="EMBL" id="FOHE01000004">
    <property type="protein sequence ID" value="SES98914.1"/>
    <property type="molecule type" value="Genomic_DNA"/>
</dbReference>
<dbReference type="STRING" id="930131.SAMN05216389_10472"/>
<evidence type="ECO:0000313" key="2">
    <source>
        <dbReference type="EMBL" id="SES98914.1"/>
    </source>
</evidence>
<dbReference type="Gene3D" id="1.10.3210.10">
    <property type="entry name" value="Hypothetical protein af1432"/>
    <property type="match status" value="1"/>
</dbReference>
<dbReference type="InterPro" id="IPR006674">
    <property type="entry name" value="HD_domain"/>
</dbReference>
<dbReference type="AlphaFoldDB" id="A0A1I0AX10"/>
<evidence type="ECO:0000259" key="1">
    <source>
        <dbReference type="PROSITE" id="PS51831"/>
    </source>
</evidence>
<dbReference type="Proteomes" id="UP000198618">
    <property type="component" value="Unassembled WGS sequence"/>
</dbReference>
<dbReference type="PANTHER" id="PTHR46246:SF1">
    <property type="entry name" value="GUANOSINE-3',5'-BIS(DIPHOSPHATE) 3'-PYROPHOSPHOHYDROLASE MESH1"/>
    <property type="match status" value="1"/>
</dbReference>
<name>A0A1I0AX10_9BACI</name>
<keyword evidence="3" id="KW-1185">Reference proteome</keyword>
<dbReference type="SUPFAM" id="SSF109604">
    <property type="entry name" value="HD-domain/PDEase-like"/>
    <property type="match status" value="1"/>
</dbReference>
<dbReference type="InterPro" id="IPR052194">
    <property type="entry name" value="MESH1"/>
</dbReference>
<dbReference type="OrthoDB" id="9802385at2"/>
<protein>
    <submittedName>
        <fullName evidence="2">HD domain-containing protein</fullName>
    </submittedName>
</protein>
<evidence type="ECO:0000313" key="3">
    <source>
        <dbReference type="Proteomes" id="UP000198618"/>
    </source>
</evidence>
<dbReference type="Pfam" id="PF13328">
    <property type="entry name" value="HD_4"/>
    <property type="match status" value="1"/>
</dbReference>
<feature type="domain" description="HD" evidence="1">
    <location>
        <begin position="25"/>
        <end position="118"/>
    </location>
</feature>
<accession>A0A1I0AX10</accession>
<dbReference type="GO" id="GO:0008893">
    <property type="term" value="F:guanosine-3',5'-bis(diphosphate) 3'-diphosphatase activity"/>
    <property type="evidence" value="ECO:0007669"/>
    <property type="project" value="TreeGrafter"/>
</dbReference>
<proteinExistence type="predicted"/>